<dbReference type="EMBL" id="CAJEWN010000074">
    <property type="protein sequence ID" value="CAD2159358.1"/>
    <property type="molecule type" value="Genomic_DNA"/>
</dbReference>
<keyword evidence="5" id="KW-0325">Glycoprotein</keyword>
<comment type="caution">
    <text evidence="6">The sequence shown here is derived from an EMBL/GenBank/DDBJ whole genome shotgun (WGS) entry which is preliminary data.</text>
</comment>
<dbReference type="Proteomes" id="UP000580250">
    <property type="component" value="Unassembled WGS sequence"/>
</dbReference>
<evidence type="ECO:0000313" key="7">
    <source>
        <dbReference type="Proteomes" id="UP000580250"/>
    </source>
</evidence>
<proteinExistence type="predicted"/>
<name>A0A6V7UKV0_MELEN</name>
<accession>A0A6V7UKV0</accession>
<dbReference type="PANTHER" id="PTHR46671:SF7">
    <property type="entry name" value="CORE-2_I-BRANCHING ENZYME"/>
    <property type="match status" value="1"/>
</dbReference>
<dbReference type="Pfam" id="PF02485">
    <property type="entry name" value="Branch"/>
    <property type="match status" value="1"/>
</dbReference>
<dbReference type="InterPro" id="IPR003406">
    <property type="entry name" value="Glyco_trans_14"/>
</dbReference>
<evidence type="ECO:0000256" key="2">
    <source>
        <dbReference type="ARBA" id="ARBA00022676"/>
    </source>
</evidence>
<evidence type="ECO:0000256" key="3">
    <source>
        <dbReference type="ARBA" id="ARBA00022679"/>
    </source>
</evidence>
<dbReference type="OrthoDB" id="2019572at2759"/>
<evidence type="ECO:0000313" key="6">
    <source>
        <dbReference type="EMBL" id="CAD2159358.1"/>
    </source>
</evidence>
<protein>
    <submittedName>
        <fullName evidence="6">Uncharacterized protein</fullName>
    </submittedName>
</protein>
<evidence type="ECO:0000256" key="5">
    <source>
        <dbReference type="ARBA" id="ARBA00023180"/>
    </source>
</evidence>
<evidence type="ECO:0000256" key="4">
    <source>
        <dbReference type="ARBA" id="ARBA00023136"/>
    </source>
</evidence>
<dbReference type="GO" id="GO:0016020">
    <property type="term" value="C:membrane"/>
    <property type="evidence" value="ECO:0007669"/>
    <property type="project" value="UniProtKB-SubCell"/>
</dbReference>
<keyword evidence="3" id="KW-0808">Transferase</keyword>
<dbReference type="AlphaFoldDB" id="A0A6V7UKV0"/>
<organism evidence="6 7">
    <name type="scientific">Meloidogyne enterolobii</name>
    <name type="common">Root-knot nematode worm</name>
    <name type="synonym">Meloidogyne mayaguensis</name>
    <dbReference type="NCBI Taxonomy" id="390850"/>
    <lineage>
        <taxon>Eukaryota</taxon>
        <taxon>Metazoa</taxon>
        <taxon>Ecdysozoa</taxon>
        <taxon>Nematoda</taxon>
        <taxon>Chromadorea</taxon>
        <taxon>Rhabditida</taxon>
        <taxon>Tylenchina</taxon>
        <taxon>Tylenchomorpha</taxon>
        <taxon>Tylenchoidea</taxon>
        <taxon>Meloidogynidae</taxon>
        <taxon>Meloidogyninae</taxon>
        <taxon>Meloidogyne</taxon>
    </lineage>
</organism>
<keyword evidence="4" id="KW-0472">Membrane</keyword>
<reference evidence="6 7" key="1">
    <citation type="submission" date="2020-08" db="EMBL/GenBank/DDBJ databases">
        <authorList>
            <person name="Koutsovoulos G."/>
            <person name="Danchin GJ E."/>
        </authorList>
    </citation>
    <scope>NUCLEOTIDE SEQUENCE [LARGE SCALE GENOMIC DNA]</scope>
</reference>
<dbReference type="PANTHER" id="PTHR46671">
    <property type="entry name" value="PROTEIN CBG11221"/>
    <property type="match status" value="1"/>
</dbReference>
<dbReference type="GO" id="GO:0016757">
    <property type="term" value="F:glycosyltransferase activity"/>
    <property type="evidence" value="ECO:0007669"/>
    <property type="project" value="UniProtKB-KW"/>
</dbReference>
<comment type="subcellular location">
    <subcellularLocation>
        <location evidence="1">Membrane</location>
        <topology evidence="1">Single-pass type II membrane protein</topology>
    </subcellularLocation>
</comment>
<evidence type="ECO:0000256" key="1">
    <source>
        <dbReference type="ARBA" id="ARBA00004606"/>
    </source>
</evidence>
<keyword evidence="2" id="KW-0328">Glycosyltransferase</keyword>
<gene>
    <name evidence="6" type="ORF">MENT_LOCUS13663</name>
</gene>
<sequence length="368" mass="43160">MDCRSIKERNYFLEKPLSTEEEKYPLAYARIVYGNYRFLEAEFATNYQPQNWYCFAVDKKIGDNQFFKRIKALAKCFSNVIVPSKRFPVDSNGVHMGTAFMSCLEELSKKKYKWEYVFTLQNDDIQIKTNEEIIQILKWLGGANDVQYQLDQEELIKNVSKKFNWTFKDLKLFRDVDTNGKPLSLKISKGLVQASLARPFVDFIVQKLDLTQLLHHINNWYLTLNLIKIIKLSGEYACDELFFQTLVATDVLRAPNAFTHKCLDKNIYTPYFSRFSIWVEDSNTICPSGYNRHSLCIFGLEDLSVNLRDNNCLFANKIKADFDFGAILCWHEEMRSRTLVDKGLKRLNSTFYQNWPQAIFKLINLFIL</sequence>